<reference evidence="7" key="1">
    <citation type="journal article" date="2019" name="Int. J. Syst. Evol. Microbiol.">
        <title>The Global Catalogue of Microorganisms (GCM) 10K type strain sequencing project: providing services to taxonomists for standard genome sequencing and annotation.</title>
        <authorList>
            <consortium name="The Broad Institute Genomics Platform"/>
            <consortium name="The Broad Institute Genome Sequencing Center for Infectious Disease"/>
            <person name="Wu L."/>
            <person name="Ma J."/>
        </authorList>
    </citation>
    <scope>NUCLEOTIDE SEQUENCE [LARGE SCALE GENOMIC DNA]</scope>
    <source>
        <strain evidence="7">CCM 8911</strain>
    </source>
</reference>
<dbReference type="InterPro" id="IPR029044">
    <property type="entry name" value="Nucleotide-diphossugar_trans"/>
</dbReference>
<evidence type="ECO:0000259" key="5">
    <source>
        <dbReference type="Pfam" id="PF00535"/>
    </source>
</evidence>
<feature type="domain" description="Glycosyltransferase 2-like" evidence="5">
    <location>
        <begin position="7"/>
        <end position="135"/>
    </location>
</feature>
<evidence type="ECO:0000256" key="3">
    <source>
        <dbReference type="ARBA" id="ARBA00022676"/>
    </source>
</evidence>
<evidence type="ECO:0000313" key="7">
    <source>
        <dbReference type="Proteomes" id="UP001597249"/>
    </source>
</evidence>
<protein>
    <submittedName>
        <fullName evidence="6">Glycosyltransferase family 2 protein</fullName>
        <ecNumber evidence="6">2.4.-.-</ecNumber>
    </submittedName>
</protein>
<dbReference type="Proteomes" id="UP001597249">
    <property type="component" value="Unassembled WGS sequence"/>
</dbReference>
<dbReference type="Pfam" id="PF00535">
    <property type="entry name" value="Glycos_transf_2"/>
    <property type="match status" value="1"/>
</dbReference>
<comment type="caution">
    <text evidence="6">The sequence shown here is derived from an EMBL/GenBank/DDBJ whole genome shotgun (WGS) entry which is preliminary data.</text>
</comment>
<dbReference type="Gene3D" id="3.90.550.10">
    <property type="entry name" value="Spore Coat Polysaccharide Biosynthesis Protein SpsA, Chain A"/>
    <property type="match status" value="1"/>
</dbReference>
<dbReference type="EMBL" id="JBHTMO010000018">
    <property type="protein sequence ID" value="MFD1393170.1"/>
    <property type="molecule type" value="Genomic_DNA"/>
</dbReference>
<dbReference type="CDD" id="cd04186">
    <property type="entry name" value="GT_2_like_c"/>
    <property type="match status" value="1"/>
</dbReference>
<dbReference type="EC" id="2.4.-.-" evidence="6"/>
<dbReference type="RefSeq" id="WP_125585980.1">
    <property type="nucleotide sequence ID" value="NZ_JBHTMO010000018.1"/>
</dbReference>
<keyword evidence="3 6" id="KW-0328">Glycosyltransferase</keyword>
<gene>
    <name evidence="6" type="ORF">ACFQ3L_06250</name>
</gene>
<dbReference type="PANTHER" id="PTHR43179:SF12">
    <property type="entry name" value="GALACTOFURANOSYLTRANSFERASE GLFT2"/>
    <property type="match status" value="1"/>
</dbReference>
<proteinExistence type="inferred from homology"/>
<evidence type="ECO:0000256" key="1">
    <source>
        <dbReference type="ARBA" id="ARBA00004776"/>
    </source>
</evidence>
<dbReference type="SUPFAM" id="SSF53448">
    <property type="entry name" value="Nucleotide-diphospho-sugar transferases"/>
    <property type="match status" value="1"/>
</dbReference>
<organism evidence="6 7">
    <name type="scientific">Lacticaseibacillus jixianensis</name>
    <dbReference type="NCBI Taxonomy" id="2486012"/>
    <lineage>
        <taxon>Bacteria</taxon>
        <taxon>Bacillati</taxon>
        <taxon>Bacillota</taxon>
        <taxon>Bacilli</taxon>
        <taxon>Lactobacillales</taxon>
        <taxon>Lactobacillaceae</taxon>
        <taxon>Lacticaseibacillus</taxon>
    </lineage>
</organism>
<evidence type="ECO:0000256" key="2">
    <source>
        <dbReference type="ARBA" id="ARBA00006739"/>
    </source>
</evidence>
<keyword evidence="4 6" id="KW-0808">Transferase</keyword>
<accession>A0ABW4B863</accession>
<dbReference type="PANTHER" id="PTHR43179">
    <property type="entry name" value="RHAMNOSYLTRANSFERASE WBBL"/>
    <property type="match status" value="1"/>
</dbReference>
<dbReference type="InterPro" id="IPR001173">
    <property type="entry name" value="Glyco_trans_2-like"/>
</dbReference>
<keyword evidence="7" id="KW-1185">Reference proteome</keyword>
<dbReference type="GO" id="GO:0016757">
    <property type="term" value="F:glycosyltransferase activity"/>
    <property type="evidence" value="ECO:0007669"/>
    <property type="project" value="UniProtKB-KW"/>
</dbReference>
<name>A0ABW4B863_9LACO</name>
<evidence type="ECO:0000313" key="6">
    <source>
        <dbReference type="EMBL" id="MFD1393170.1"/>
    </source>
</evidence>
<evidence type="ECO:0000256" key="4">
    <source>
        <dbReference type="ARBA" id="ARBA00022679"/>
    </source>
</evidence>
<comment type="similarity">
    <text evidence="2">Belongs to the glycosyltransferase 2 family.</text>
</comment>
<sequence>MRSEIGVVILNYMQFELTKRCVESVLQSQDVLPRIVIVDNNSQDGSVENLSRAFHNDNRVTVLESGENLGYAYGNNIGLDYLCREGLNLFCILNNDVSVTNHTFMNLVRVYPHDKPAVIGPCLLEADQGDGSVEIQSIGASINLWKATSVLKFNGRQFDKQLRSRLPQLMEADYISGACIFFSFQTLRTVGKLPENYFLYFEETEWCVRAKRKGILVAATPNARVYHEGSKSVGKSSKLLTYYLNRNSFLFIRRNGSMPQRIFFPIYRLLRFAIKRERNSWYGILAGLRREEGVANG</sequence>
<comment type="pathway">
    <text evidence="1">Cell wall biogenesis; cell wall polysaccharide biosynthesis.</text>
</comment>